<dbReference type="Proteomes" id="UP000249016">
    <property type="component" value="Unassembled WGS sequence"/>
</dbReference>
<dbReference type="OrthoDB" id="944427at2"/>
<dbReference type="InterPro" id="IPR000595">
    <property type="entry name" value="cNMP-bd_dom"/>
</dbReference>
<evidence type="ECO:0008006" key="3">
    <source>
        <dbReference type="Google" id="ProtNLM"/>
    </source>
</evidence>
<dbReference type="AlphaFoldDB" id="A0A327NFZ4"/>
<keyword evidence="2" id="KW-1185">Reference proteome</keyword>
<reference evidence="1 2" key="1">
    <citation type="submission" date="2018-06" db="EMBL/GenBank/DDBJ databases">
        <title>Spirosoma sp. HMF3257 Genome sequencing and assembly.</title>
        <authorList>
            <person name="Kang H."/>
            <person name="Cha I."/>
            <person name="Kim H."/>
            <person name="Kang J."/>
            <person name="Joh K."/>
        </authorList>
    </citation>
    <scope>NUCLEOTIDE SEQUENCE [LARGE SCALE GENOMIC DNA]</scope>
    <source>
        <strain evidence="1 2">HMF3257</strain>
    </source>
</reference>
<dbReference type="InterPro" id="IPR018490">
    <property type="entry name" value="cNMP-bd_dom_sf"/>
</dbReference>
<dbReference type="SUPFAM" id="SSF51206">
    <property type="entry name" value="cAMP-binding domain-like"/>
    <property type="match status" value="1"/>
</dbReference>
<gene>
    <name evidence="1" type="ORF">HMF3257_03620</name>
</gene>
<evidence type="ECO:0000313" key="2">
    <source>
        <dbReference type="Proteomes" id="UP000249016"/>
    </source>
</evidence>
<dbReference type="Gene3D" id="2.60.120.10">
    <property type="entry name" value="Jelly Rolls"/>
    <property type="match status" value="1"/>
</dbReference>
<sequence>MLPPFLIAELNRANVSPDLMEQILKHTSFLDVKSQTLLVRPGDVCANVFLVLSGGFVCRYVDDVLDIEKTINFYMPDLHPFMSCVDSFFSGLPTRCELRAISNATLLTISKKDLEALVATDIHFFRFYHSLVTTALQEENDFKLKIISYTSEQLYQYLISTFPGIIQRVPSRFIAEFMGISPEWLSKLKHKI</sequence>
<proteinExistence type="predicted"/>
<dbReference type="InterPro" id="IPR014710">
    <property type="entry name" value="RmlC-like_jellyroll"/>
</dbReference>
<name>A0A327NFZ4_9BACT</name>
<dbReference type="EMBL" id="QLII01000001">
    <property type="protein sequence ID" value="RAI73723.1"/>
    <property type="molecule type" value="Genomic_DNA"/>
</dbReference>
<organism evidence="1 2">
    <name type="scientific">Spirosoma telluris</name>
    <dbReference type="NCBI Taxonomy" id="2183553"/>
    <lineage>
        <taxon>Bacteria</taxon>
        <taxon>Pseudomonadati</taxon>
        <taxon>Bacteroidota</taxon>
        <taxon>Cytophagia</taxon>
        <taxon>Cytophagales</taxon>
        <taxon>Cytophagaceae</taxon>
        <taxon>Spirosoma</taxon>
    </lineage>
</organism>
<accession>A0A327NFZ4</accession>
<comment type="caution">
    <text evidence="1">The sequence shown here is derived from an EMBL/GenBank/DDBJ whole genome shotgun (WGS) entry which is preliminary data.</text>
</comment>
<dbReference type="RefSeq" id="WP_111340598.1">
    <property type="nucleotide sequence ID" value="NZ_QLII01000001.1"/>
</dbReference>
<evidence type="ECO:0000313" key="1">
    <source>
        <dbReference type="EMBL" id="RAI73723.1"/>
    </source>
</evidence>
<dbReference type="CDD" id="cd00038">
    <property type="entry name" value="CAP_ED"/>
    <property type="match status" value="1"/>
</dbReference>
<protein>
    <recommendedName>
        <fullName evidence="3">Crp/Fnr family transcriptional regulator</fullName>
    </recommendedName>
</protein>